<gene>
    <name evidence="1" type="ORF">ColLi_06950</name>
</gene>
<comment type="caution">
    <text evidence="1">The sequence shown here is derived from an EMBL/GenBank/DDBJ whole genome shotgun (WGS) entry which is preliminary data.</text>
</comment>
<keyword evidence="2" id="KW-1185">Reference proteome</keyword>
<dbReference type="AlphaFoldDB" id="A0AA37GNM7"/>
<dbReference type="EMBL" id="BPPX01000013">
    <property type="protein sequence ID" value="GJC84112.1"/>
    <property type="molecule type" value="Genomic_DNA"/>
</dbReference>
<name>A0AA37GNM7_9PEZI</name>
<reference evidence="1 2" key="1">
    <citation type="submission" date="2021-07" db="EMBL/GenBank/DDBJ databases">
        <title>Genome data of Colletotrichum spaethianum.</title>
        <authorList>
            <person name="Utami Y.D."/>
            <person name="Hiruma K."/>
        </authorList>
    </citation>
    <scope>NUCLEOTIDE SEQUENCE [LARGE SCALE GENOMIC DNA]</scope>
    <source>
        <strain evidence="1 2">MAFF 242679</strain>
    </source>
</reference>
<proteinExistence type="predicted"/>
<protein>
    <submittedName>
        <fullName evidence="1">Uncharacterized protein</fullName>
    </submittedName>
</protein>
<dbReference type="Proteomes" id="UP001055172">
    <property type="component" value="Unassembled WGS sequence"/>
</dbReference>
<evidence type="ECO:0000313" key="1">
    <source>
        <dbReference type="EMBL" id="GJC84112.1"/>
    </source>
</evidence>
<sequence>MPTIDVAMARSLRGGVWGSVVSSMAANIESRGITDTVNNAGSQINDVKTAFSSWDNCMAVTYCK</sequence>
<organism evidence="1 2">
    <name type="scientific">Colletotrichum liriopes</name>
    <dbReference type="NCBI Taxonomy" id="708192"/>
    <lineage>
        <taxon>Eukaryota</taxon>
        <taxon>Fungi</taxon>
        <taxon>Dikarya</taxon>
        <taxon>Ascomycota</taxon>
        <taxon>Pezizomycotina</taxon>
        <taxon>Sordariomycetes</taxon>
        <taxon>Hypocreomycetidae</taxon>
        <taxon>Glomerellales</taxon>
        <taxon>Glomerellaceae</taxon>
        <taxon>Colletotrichum</taxon>
        <taxon>Colletotrichum spaethianum species complex</taxon>
    </lineage>
</organism>
<accession>A0AA37GNM7</accession>
<evidence type="ECO:0000313" key="2">
    <source>
        <dbReference type="Proteomes" id="UP001055172"/>
    </source>
</evidence>